<evidence type="ECO:0000256" key="1">
    <source>
        <dbReference type="SAM" id="MobiDB-lite"/>
    </source>
</evidence>
<sequence>MKRIKTFLLCMITFSVFAQVPPEIPDYDAGGSGYGGMGDIPVRESDSDRPSRSRNSLGAFRQGKDKKWGIKNHATDVVVLAPEYDYITSTDGIYILKKGVKYGIASKEATIILPVVYDSIMTNSYINGNSLQIKKNGKWGSIDFNAEQLLPVKFFEVLYSDAGNGLSVVKEKKDDAPKAYFGDKKYKRELQRMYVFSNGVIGASKGKMGFIKDGAELIPFEYDSIYSGNPNDGWHKKSKKSYVAFKRAAPNLIVIKNGKYGLADANGNILYAPAHDKITYDYLRKIYIITKDKKSGVYFEASKAKTDVAYDEVYTDGAQFVTLKNNKKQGIIDYKGNWILPLEYDKATVMGFNDGFRIVKDGKAGWTDMAGQIIVQPIYEDIDDFNFSFKGLYVVTKDGKKGGINRQSNVIVPVEFEVIYEQDNYIIAKNKKYGVYAADGTVVAKPIYDFIRRSETEKSPILKPELDGLVGIIGKENKMLYEPQFVKIDYLHDEHLLVNPFNNGSAYRRVQDKNNKYGLFEEYTATMTVPVVYDGIYQKSEANRTTYFVAKKGKKFGVIDGRNQTIIPFEYDSINFNHLHFETTDAQIVAVKNGKFGVINFKNHVVVPFEYKGMAKISDNNLYMAKKKGAYMLVDGNNKVLNPGPFDHIAQFEGDKALTFYNGEMRVIHNDGAFVSKAITMQPHNGYTTFDELKFALVEALDSKDDALLRDFAAKVAPSEHILYFVKQNLFNKNPLAYTDPAYIKQRYLTDLQKFKRSDWGGKYYNRESLTDVPDFTIYREGYVTVVRTQDHAYGDTRLMENLLRHAVKINGYWISTYFMT</sequence>
<keyword evidence="4" id="KW-1185">Reference proteome</keyword>
<feature type="region of interest" description="Disordered" evidence="1">
    <location>
        <begin position="38"/>
        <end position="60"/>
    </location>
</feature>
<gene>
    <name evidence="3" type="ORF">ABS768_04545</name>
</gene>
<dbReference type="PANTHER" id="PTHR37841">
    <property type="entry name" value="GLR2918 PROTEIN"/>
    <property type="match status" value="1"/>
</dbReference>
<reference evidence="3 4" key="1">
    <citation type="submission" date="2024-06" db="EMBL/GenBank/DDBJ databases">
        <authorList>
            <person name="Kaempfer P."/>
            <person name="Viver T."/>
        </authorList>
    </citation>
    <scope>NUCLEOTIDE SEQUENCE [LARGE SCALE GENOMIC DNA]</scope>
    <source>
        <strain evidence="3 4">ST-75</strain>
    </source>
</reference>
<dbReference type="InterPro" id="IPR032774">
    <property type="entry name" value="WG_beta_rep"/>
</dbReference>
<accession>A0ABW8YA36</accession>
<protein>
    <submittedName>
        <fullName evidence="3">WG repeat-containing protein</fullName>
    </submittedName>
</protein>
<comment type="caution">
    <text evidence="3">The sequence shown here is derived from an EMBL/GenBank/DDBJ whole genome shotgun (WGS) entry which is preliminary data.</text>
</comment>
<dbReference type="Proteomes" id="UP001629059">
    <property type="component" value="Unassembled WGS sequence"/>
</dbReference>
<keyword evidence="2" id="KW-0732">Signal</keyword>
<evidence type="ECO:0000313" key="3">
    <source>
        <dbReference type="EMBL" id="MFL9836755.1"/>
    </source>
</evidence>
<feature type="chain" id="PRO_5045184525" evidence="2">
    <location>
        <begin position="19"/>
        <end position="821"/>
    </location>
</feature>
<evidence type="ECO:0000313" key="4">
    <source>
        <dbReference type="Proteomes" id="UP001629059"/>
    </source>
</evidence>
<dbReference type="EMBL" id="JBELQB010000003">
    <property type="protein sequence ID" value="MFL9836755.1"/>
    <property type="molecule type" value="Genomic_DNA"/>
</dbReference>
<dbReference type="PANTHER" id="PTHR37841:SF1">
    <property type="entry name" value="DUF3298 DOMAIN-CONTAINING PROTEIN"/>
    <property type="match status" value="1"/>
</dbReference>
<feature type="compositionally biased region" description="Basic and acidic residues" evidence="1">
    <location>
        <begin position="41"/>
        <end position="51"/>
    </location>
</feature>
<feature type="signal peptide" evidence="2">
    <location>
        <begin position="1"/>
        <end position="18"/>
    </location>
</feature>
<proteinExistence type="predicted"/>
<name>A0ABW8YA36_9FLAO</name>
<organism evidence="3 4">
    <name type="scientific">Flavobacterium rhizophilum</name>
    <dbReference type="NCBI Taxonomy" id="3163296"/>
    <lineage>
        <taxon>Bacteria</taxon>
        <taxon>Pseudomonadati</taxon>
        <taxon>Bacteroidota</taxon>
        <taxon>Flavobacteriia</taxon>
        <taxon>Flavobacteriales</taxon>
        <taxon>Flavobacteriaceae</taxon>
        <taxon>Flavobacterium</taxon>
    </lineage>
</organism>
<dbReference type="Pfam" id="PF14903">
    <property type="entry name" value="WG_beta_rep"/>
    <property type="match status" value="4"/>
</dbReference>
<dbReference type="RefSeq" id="WP_408073789.1">
    <property type="nucleotide sequence ID" value="NZ_JBELQB010000003.1"/>
</dbReference>
<evidence type="ECO:0000256" key="2">
    <source>
        <dbReference type="SAM" id="SignalP"/>
    </source>
</evidence>